<organism evidence="1 2">
    <name type="scientific">Paralvinella palmiformis</name>
    <dbReference type="NCBI Taxonomy" id="53620"/>
    <lineage>
        <taxon>Eukaryota</taxon>
        <taxon>Metazoa</taxon>
        <taxon>Spiralia</taxon>
        <taxon>Lophotrochozoa</taxon>
        <taxon>Annelida</taxon>
        <taxon>Polychaeta</taxon>
        <taxon>Sedentaria</taxon>
        <taxon>Canalipalpata</taxon>
        <taxon>Terebellida</taxon>
        <taxon>Terebelliformia</taxon>
        <taxon>Alvinellidae</taxon>
        <taxon>Paralvinella</taxon>
    </lineage>
</organism>
<name>A0AAD9IUY2_9ANNE</name>
<dbReference type="EMBL" id="JAODUP010001149">
    <property type="protein sequence ID" value="KAK2141169.1"/>
    <property type="molecule type" value="Genomic_DNA"/>
</dbReference>
<dbReference type="AlphaFoldDB" id="A0AAD9IUY2"/>
<comment type="caution">
    <text evidence="1">The sequence shown here is derived from an EMBL/GenBank/DDBJ whole genome shotgun (WGS) entry which is preliminary data.</text>
</comment>
<dbReference type="Proteomes" id="UP001208570">
    <property type="component" value="Unassembled WGS sequence"/>
</dbReference>
<keyword evidence="2" id="KW-1185">Reference proteome</keyword>
<proteinExistence type="predicted"/>
<sequence length="121" mass="14064">MMKMLLLRFPMFFHISERTNVDVIILVTSVLIGAFGVNVDPNIMIDTLKDARSHLKSWTYYIQYGDHNVPDAKVHLYVGNTSLRSEDLKTLKPKHWLNDQVCDENKVEFLLTLVFQKICHS</sequence>
<evidence type="ECO:0000313" key="2">
    <source>
        <dbReference type="Proteomes" id="UP001208570"/>
    </source>
</evidence>
<accession>A0AAD9IUY2</accession>
<protein>
    <submittedName>
        <fullName evidence="1">Uncharacterized protein</fullName>
    </submittedName>
</protein>
<reference evidence="1" key="1">
    <citation type="journal article" date="2023" name="Mol. Biol. Evol.">
        <title>Third-Generation Sequencing Reveals the Adaptive Role of the Epigenome in Three Deep-Sea Polychaetes.</title>
        <authorList>
            <person name="Perez M."/>
            <person name="Aroh O."/>
            <person name="Sun Y."/>
            <person name="Lan Y."/>
            <person name="Juniper S.K."/>
            <person name="Young C.R."/>
            <person name="Angers B."/>
            <person name="Qian P.Y."/>
        </authorList>
    </citation>
    <scope>NUCLEOTIDE SEQUENCE</scope>
    <source>
        <strain evidence="1">P08H-3</strain>
    </source>
</reference>
<gene>
    <name evidence="1" type="ORF">LSH36_1149g00015</name>
</gene>
<evidence type="ECO:0000313" key="1">
    <source>
        <dbReference type="EMBL" id="KAK2141169.1"/>
    </source>
</evidence>